<comment type="caution">
    <text evidence="2">The sequence shown here is derived from an EMBL/GenBank/DDBJ whole genome shotgun (WGS) entry which is preliminary data.</text>
</comment>
<dbReference type="AlphaFoldDB" id="A0A081CWE5"/>
<proteinExistence type="predicted"/>
<evidence type="ECO:0000313" key="3">
    <source>
        <dbReference type="Proteomes" id="UP000028701"/>
    </source>
</evidence>
<evidence type="ECO:0000256" key="1">
    <source>
        <dbReference type="SAM" id="MobiDB-lite"/>
    </source>
</evidence>
<gene>
    <name evidence="2" type="ORF">RRU01S_14_02140</name>
</gene>
<reference evidence="2 3" key="1">
    <citation type="submission" date="2014-08" db="EMBL/GenBank/DDBJ databases">
        <title>Whole genome shotgun sequence of Rhizobium rubi NBRC 13261.</title>
        <authorList>
            <person name="Katano-Makiyama Y."/>
            <person name="Hosoyama A."/>
            <person name="Hashimoto M."/>
            <person name="Hosoyama Y."/>
            <person name="Noguchi M."/>
            <person name="Tsuchikane K."/>
            <person name="Uohara A."/>
            <person name="Ohji S."/>
            <person name="Ichikawa N."/>
            <person name="Kimura A."/>
            <person name="Yamazoe A."/>
            <person name="Fujita N."/>
        </authorList>
    </citation>
    <scope>NUCLEOTIDE SEQUENCE [LARGE SCALE GENOMIC DNA]</scope>
    <source>
        <strain evidence="2 3">NBRC 13261</strain>
    </source>
</reference>
<protein>
    <submittedName>
        <fullName evidence="2">Uncharacterized protein</fullName>
    </submittedName>
</protein>
<organism evidence="2 3">
    <name type="scientific">Agrobacterium rubi TR3 = NBRC 13261</name>
    <dbReference type="NCBI Taxonomy" id="1368415"/>
    <lineage>
        <taxon>Bacteria</taxon>
        <taxon>Pseudomonadati</taxon>
        <taxon>Pseudomonadota</taxon>
        <taxon>Alphaproteobacteria</taxon>
        <taxon>Hyphomicrobiales</taxon>
        <taxon>Rhizobiaceae</taxon>
        <taxon>Rhizobium/Agrobacterium group</taxon>
        <taxon>Agrobacterium</taxon>
    </lineage>
</organism>
<dbReference type="Proteomes" id="UP000028701">
    <property type="component" value="Unassembled WGS sequence"/>
</dbReference>
<dbReference type="EMBL" id="BBJU01000014">
    <property type="protein sequence ID" value="GAK70991.1"/>
    <property type="molecule type" value="Genomic_DNA"/>
</dbReference>
<feature type="region of interest" description="Disordered" evidence="1">
    <location>
        <begin position="50"/>
        <end position="81"/>
    </location>
</feature>
<sequence length="81" mass="8645">MRFTYSHVNGDTLQRLIVKKPKHASAAHIGSLNGGATVQDDTREIALYSSHDDKTGDESIQSLNHSPDKVSFCQSGGGCAS</sequence>
<accession>A0A081CWE5</accession>
<name>A0A081CWE5_9HYPH</name>
<evidence type="ECO:0000313" key="2">
    <source>
        <dbReference type="EMBL" id="GAK70991.1"/>
    </source>
</evidence>